<comment type="caution">
    <text evidence="6">The sequence shown here is derived from an EMBL/GenBank/DDBJ whole genome shotgun (WGS) entry which is preliminary data.</text>
</comment>
<name>A0A328P4C1_9GAMM</name>
<comment type="subcellular location">
    <subcellularLocation>
        <location evidence="1">Fimbrium</location>
    </subcellularLocation>
</comment>
<proteinExistence type="inferred from homology"/>
<evidence type="ECO:0000313" key="6">
    <source>
        <dbReference type="EMBL" id="RAO76879.1"/>
    </source>
</evidence>
<sequence>MKKTLISTAMAAVLGFAALSPMVASATDGTITFNGQVTDTTCVVTGGGMATGTGNITVTLPTVSTSALPKDGVTAGDTPFSLILSGANCTDGKTAALWVETTATPALDTATNALRNQAAGGAGNVEVQMLNPANNQQIKLGVNDYVVNGQTVLAANNQPAATISGNTATLNYIAQYLAVGGASTAGAVTTYLTYSMQYN</sequence>
<dbReference type="EMBL" id="NFZS01000001">
    <property type="protein sequence ID" value="RAO76879.1"/>
    <property type="molecule type" value="Genomic_DNA"/>
</dbReference>
<evidence type="ECO:0000256" key="5">
    <source>
        <dbReference type="SAM" id="SignalP"/>
    </source>
</evidence>
<feature type="chain" id="PRO_5016413286" description="Fimbrial protein" evidence="5">
    <location>
        <begin position="27"/>
        <end position="199"/>
    </location>
</feature>
<evidence type="ECO:0000256" key="4">
    <source>
        <dbReference type="ARBA" id="ARBA00023263"/>
    </source>
</evidence>
<dbReference type="GO" id="GO:0009289">
    <property type="term" value="C:pilus"/>
    <property type="evidence" value="ECO:0007669"/>
    <property type="project" value="UniProtKB-SubCell"/>
</dbReference>
<evidence type="ECO:0008006" key="8">
    <source>
        <dbReference type="Google" id="ProtNLM"/>
    </source>
</evidence>
<evidence type="ECO:0000313" key="7">
    <source>
        <dbReference type="Proteomes" id="UP000248926"/>
    </source>
</evidence>
<dbReference type="AlphaFoldDB" id="A0A328P4C1"/>
<dbReference type="Gene3D" id="2.60.40.1090">
    <property type="entry name" value="Fimbrial-type adhesion domain"/>
    <property type="match status" value="1"/>
</dbReference>
<dbReference type="OrthoDB" id="5951554at2"/>
<keyword evidence="7" id="KW-1185">Reference proteome</keyword>
<dbReference type="RefSeq" id="WP_111980941.1">
    <property type="nucleotide sequence ID" value="NZ_NFZS01000001.1"/>
</dbReference>
<evidence type="ECO:0000256" key="2">
    <source>
        <dbReference type="ARBA" id="ARBA00006671"/>
    </source>
</evidence>
<evidence type="ECO:0000256" key="1">
    <source>
        <dbReference type="ARBA" id="ARBA00004561"/>
    </source>
</evidence>
<dbReference type="InterPro" id="IPR039458">
    <property type="entry name" value="FimA-like"/>
</dbReference>
<dbReference type="Pfam" id="PF16970">
    <property type="entry name" value="FimA"/>
    <property type="match status" value="1"/>
</dbReference>
<dbReference type="InterPro" id="IPR050263">
    <property type="entry name" value="Bact_Fimbrial_Adh_Pro"/>
</dbReference>
<evidence type="ECO:0000256" key="3">
    <source>
        <dbReference type="ARBA" id="ARBA00022729"/>
    </source>
</evidence>
<reference evidence="6 7" key="1">
    <citation type="journal article" date="2018" name="Genet. Mol. Biol.">
        <title>The genome sequence of Dyella jiangningensis FCAV SCS01 from a lignocellulose-decomposing microbial consortium metagenome reveals potential for biotechnological applications.</title>
        <authorList>
            <person name="Desiderato J.G."/>
            <person name="Alvarenga D.O."/>
            <person name="Constancio M.T.L."/>
            <person name="Alves L.M.C."/>
            <person name="Varani A.M."/>
        </authorList>
    </citation>
    <scope>NUCLEOTIDE SEQUENCE [LARGE SCALE GENOMIC DNA]</scope>
    <source>
        <strain evidence="6 7">FCAV SCS01</strain>
    </source>
</reference>
<dbReference type="InterPro" id="IPR008966">
    <property type="entry name" value="Adhesion_dom_sf"/>
</dbReference>
<keyword evidence="4" id="KW-0281">Fimbrium</keyword>
<gene>
    <name evidence="6" type="ORF">CA260_02905</name>
</gene>
<dbReference type="GO" id="GO:0043709">
    <property type="term" value="P:cell adhesion involved in single-species biofilm formation"/>
    <property type="evidence" value="ECO:0007669"/>
    <property type="project" value="TreeGrafter"/>
</dbReference>
<comment type="similarity">
    <text evidence="2">Belongs to the fimbrial protein family.</text>
</comment>
<keyword evidence="3 5" id="KW-0732">Signal</keyword>
<feature type="signal peptide" evidence="5">
    <location>
        <begin position="1"/>
        <end position="26"/>
    </location>
</feature>
<organism evidence="6 7">
    <name type="scientific">Dyella jiangningensis</name>
    <dbReference type="NCBI Taxonomy" id="1379159"/>
    <lineage>
        <taxon>Bacteria</taxon>
        <taxon>Pseudomonadati</taxon>
        <taxon>Pseudomonadota</taxon>
        <taxon>Gammaproteobacteria</taxon>
        <taxon>Lysobacterales</taxon>
        <taxon>Rhodanobacteraceae</taxon>
        <taxon>Dyella</taxon>
    </lineage>
</organism>
<dbReference type="PANTHER" id="PTHR33420">
    <property type="entry name" value="FIMBRIAL SUBUNIT ELFA-RELATED"/>
    <property type="match status" value="1"/>
</dbReference>
<dbReference type="SUPFAM" id="SSF49401">
    <property type="entry name" value="Bacterial adhesins"/>
    <property type="match status" value="1"/>
</dbReference>
<dbReference type="Proteomes" id="UP000248926">
    <property type="component" value="Unassembled WGS sequence"/>
</dbReference>
<protein>
    <recommendedName>
        <fullName evidence="8">Fimbrial protein</fullName>
    </recommendedName>
</protein>
<dbReference type="PANTHER" id="PTHR33420:SF3">
    <property type="entry name" value="FIMBRIAL SUBUNIT ELFA"/>
    <property type="match status" value="1"/>
</dbReference>
<accession>A0A328P4C1</accession>
<dbReference type="InterPro" id="IPR036937">
    <property type="entry name" value="Adhesion_dom_fimbrial_sf"/>
</dbReference>